<feature type="region of interest" description="Disordered" evidence="1">
    <location>
        <begin position="1"/>
        <end position="27"/>
    </location>
</feature>
<dbReference type="InterPro" id="IPR029063">
    <property type="entry name" value="SAM-dependent_MTases_sf"/>
</dbReference>
<name>A0ABS7Q1K4_9ACTN</name>
<evidence type="ECO:0000259" key="2">
    <source>
        <dbReference type="Pfam" id="PF08241"/>
    </source>
</evidence>
<keyword evidence="4" id="KW-1185">Reference proteome</keyword>
<accession>A0ABS7Q1K4</accession>
<dbReference type="InterPro" id="IPR013216">
    <property type="entry name" value="Methyltransf_11"/>
</dbReference>
<evidence type="ECO:0000313" key="3">
    <source>
        <dbReference type="EMBL" id="MBY8876330.1"/>
    </source>
</evidence>
<dbReference type="RefSeq" id="WP_222959588.1">
    <property type="nucleotide sequence ID" value="NZ_JAINZZ010000001.1"/>
</dbReference>
<dbReference type="Proteomes" id="UP000778578">
    <property type="component" value="Unassembled WGS sequence"/>
</dbReference>
<dbReference type="CDD" id="cd02440">
    <property type="entry name" value="AdoMet_MTases"/>
    <property type="match status" value="1"/>
</dbReference>
<keyword evidence="3" id="KW-0489">Methyltransferase</keyword>
<organism evidence="3 4">
    <name type="scientific">Actinacidiphila acidipaludis</name>
    <dbReference type="NCBI Taxonomy" id="2873382"/>
    <lineage>
        <taxon>Bacteria</taxon>
        <taxon>Bacillati</taxon>
        <taxon>Actinomycetota</taxon>
        <taxon>Actinomycetes</taxon>
        <taxon>Kitasatosporales</taxon>
        <taxon>Streptomycetaceae</taxon>
        <taxon>Actinacidiphila</taxon>
    </lineage>
</organism>
<dbReference type="Gene3D" id="3.40.50.150">
    <property type="entry name" value="Vaccinia Virus protein VP39"/>
    <property type="match status" value="1"/>
</dbReference>
<feature type="domain" description="Methyltransferase type 11" evidence="2">
    <location>
        <begin position="58"/>
        <end position="154"/>
    </location>
</feature>
<gene>
    <name evidence="3" type="ORF">K7862_01580</name>
</gene>
<dbReference type="EMBL" id="JAINZZ010000001">
    <property type="protein sequence ID" value="MBY8876330.1"/>
    <property type="molecule type" value="Genomic_DNA"/>
</dbReference>
<dbReference type="GO" id="GO:0008168">
    <property type="term" value="F:methyltransferase activity"/>
    <property type="evidence" value="ECO:0007669"/>
    <property type="project" value="UniProtKB-KW"/>
</dbReference>
<evidence type="ECO:0000256" key="1">
    <source>
        <dbReference type="SAM" id="MobiDB-lite"/>
    </source>
</evidence>
<keyword evidence="3" id="KW-0808">Transferase</keyword>
<protein>
    <submittedName>
        <fullName evidence="3">Class I SAM-dependent methyltransferase</fullName>
    </submittedName>
</protein>
<dbReference type="Pfam" id="PF08241">
    <property type="entry name" value="Methyltransf_11"/>
    <property type="match status" value="1"/>
</dbReference>
<dbReference type="GO" id="GO:0032259">
    <property type="term" value="P:methylation"/>
    <property type="evidence" value="ECO:0007669"/>
    <property type="project" value="UniProtKB-KW"/>
</dbReference>
<evidence type="ECO:0000313" key="4">
    <source>
        <dbReference type="Proteomes" id="UP000778578"/>
    </source>
</evidence>
<sequence>MTPSAAADAADPWNTYGRSRASDDRARGTSGRLFWDWYQRIGPGAEILGDVAGKNVADLGCGNGRQAAHVAEVLGAARVVAIDASPGQIARGRDLYGHVGALHFVHADASTALQAAPDSLDVAYSYFGAPDFTDPRDLLPVVARSLHSGGMFVMATLAHYTIGRPAETEVRPGTIRVRHDNGTTSSMDRWVLDALVWERLLGEAGFTGLALDVLRDPGFDKRPPMATLLIRGTRG</sequence>
<dbReference type="PANTHER" id="PTHR43591:SF108">
    <property type="entry name" value="S-ADENOSYL-L-METHIONINE-DEPENDENT METHYLTRANSFERASE"/>
    <property type="match status" value="1"/>
</dbReference>
<dbReference type="SUPFAM" id="SSF53335">
    <property type="entry name" value="S-adenosyl-L-methionine-dependent methyltransferases"/>
    <property type="match status" value="1"/>
</dbReference>
<comment type="caution">
    <text evidence="3">The sequence shown here is derived from an EMBL/GenBank/DDBJ whole genome shotgun (WGS) entry which is preliminary data.</text>
</comment>
<dbReference type="PANTHER" id="PTHR43591">
    <property type="entry name" value="METHYLTRANSFERASE"/>
    <property type="match status" value="1"/>
</dbReference>
<reference evidence="3 4" key="1">
    <citation type="submission" date="2021-08" db="EMBL/GenBank/DDBJ databases">
        <title>WGS of actinomycetes from Thailand.</title>
        <authorList>
            <person name="Thawai C."/>
        </authorList>
    </citation>
    <scope>NUCLEOTIDE SEQUENCE [LARGE SCALE GENOMIC DNA]</scope>
    <source>
        <strain evidence="3 4">PLK6-54</strain>
    </source>
</reference>
<proteinExistence type="predicted"/>